<sequence length="167" mass="18716">MSKLYILNATQQRYNAFYRIPNVRAAQYADLLPGEQQCVYEGDTETIGLIVEQLQHYGLMDSAEYNRSLTAANRVRVHLLYRIDKPFSFSDQESVIRGRAIAQNENALNELKKETAALSAVEKEITRGKTAKKNQVEITAQPVHVLEGDQSLARSAADIAKFEIGKG</sequence>
<gene>
    <name evidence="1" type="ORF">CFB84_23380</name>
</gene>
<name>A0A228IJ81_9BURK</name>
<reference evidence="1 2" key="2">
    <citation type="submission" date="2017-08" db="EMBL/GenBank/DDBJ databases">
        <title>WGS of novel Burkholderia cepaca complex species.</title>
        <authorList>
            <person name="Lipuma J."/>
            <person name="Spilker T."/>
        </authorList>
    </citation>
    <scope>NUCLEOTIDE SEQUENCE [LARGE SCALE GENOMIC DNA]</scope>
    <source>
        <strain evidence="1 2">AU17325</strain>
    </source>
</reference>
<proteinExistence type="predicted"/>
<evidence type="ECO:0000313" key="1">
    <source>
        <dbReference type="EMBL" id="OXI42179.1"/>
    </source>
</evidence>
<protein>
    <submittedName>
        <fullName evidence="1">Uncharacterized protein</fullName>
    </submittedName>
</protein>
<dbReference type="AlphaFoldDB" id="A0A228IJ81"/>
<dbReference type="EMBL" id="NKFA01000008">
    <property type="protein sequence ID" value="OXI42179.1"/>
    <property type="molecule type" value="Genomic_DNA"/>
</dbReference>
<reference evidence="2" key="1">
    <citation type="submission" date="2017-06" db="EMBL/GenBank/DDBJ databases">
        <authorList>
            <person name="LiPuma J."/>
            <person name="Spilker T."/>
        </authorList>
    </citation>
    <scope>NUCLEOTIDE SEQUENCE [LARGE SCALE GENOMIC DNA]</scope>
    <source>
        <strain evidence="2">AU17325</strain>
    </source>
</reference>
<comment type="caution">
    <text evidence="1">The sequence shown here is derived from an EMBL/GenBank/DDBJ whole genome shotgun (WGS) entry which is preliminary data.</text>
</comment>
<organism evidence="1 2">
    <name type="scientific">Burkholderia aenigmatica</name>
    <dbReference type="NCBI Taxonomy" id="2015348"/>
    <lineage>
        <taxon>Bacteria</taxon>
        <taxon>Pseudomonadati</taxon>
        <taxon>Pseudomonadota</taxon>
        <taxon>Betaproteobacteria</taxon>
        <taxon>Burkholderiales</taxon>
        <taxon>Burkholderiaceae</taxon>
        <taxon>Burkholderia</taxon>
        <taxon>Burkholderia cepacia complex</taxon>
    </lineage>
</organism>
<accession>A0A228IJ81</accession>
<evidence type="ECO:0000313" key="2">
    <source>
        <dbReference type="Proteomes" id="UP000214600"/>
    </source>
</evidence>
<dbReference type="Proteomes" id="UP000214600">
    <property type="component" value="Unassembled WGS sequence"/>
</dbReference>
<dbReference type="RefSeq" id="WP_089452204.1">
    <property type="nucleotide sequence ID" value="NZ_NKFA01000008.1"/>
</dbReference>